<evidence type="ECO:0000313" key="1">
    <source>
        <dbReference type="EMBL" id="CAG8711909.1"/>
    </source>
</evidence>
<organism evidence="1 2">
    <name type="scientific">Scutellospora calospora</name>
    <dbReference type="NCBI Taxonomy" id="85575"/>
    <lineage>
        <taxon>Eukaryota</taxon>
        <taxon>Fungi</taxon>
        <taxon>Fungi incertae sedis</taxon>
        <taxon>Mucoromycota</taxon>
        <taxon>Glomeromycotina</taxon>
        <taxon>Glomeromycetes</taxon>
        <taxon>Diversisporales</taxon>
        <taxon>Gigasporaceae</taxon>
        <taxon>Scutellospora</taxon>
    </lineage>
</organism>
<reference evidence="1" key="1">
    <citation type="submission" date="2021-06" db="EMBL/GenBank/DDBJ databases">
        <authorList>
            <person name="Kallberg Y."/>
            <person name="Tangrot J."/>
            <person name="Rosling A."/>
        </authorList>
    </citation>
    <scope>NUCLEOTIDE SEQUENCE</scope>
    <source>
        <strain evidence="1">AU212A</strain>
    </source>
</reference>
<comment type="caution">
    <text evidence="1">The sequence shown here is derived from an EMBL/GenBank/DDBJ whole genome shotgun (WGS) entry which is preliminary data.</text>
</comment>
<feature type="non-terminal residue" evidence="1">
    <location>
        <position position="58"/>
    </location>
</feature>
<name>A0ACA9PJE8_9GLOM</name>
<keyword evidence="2" id="KW-1185">Reference proteome</keyword>
<sequence>PCLKTLSNWDEETQKRAKVELTYQFKTLIASNYKQLISIYTNSKNSNIYYSSLYSSIF</sequence>
<protein>
    <submittedName>
        <fullName evidence="1">5036_t:CDS:1</fullName>
    </submittedName>
</protein>
<evidence type="ECO:0000313" key="2">
    <source>
        <dbReference type="Proteomes" id="UP000789860"/>
    </source>
</evidence>
<feature type="non-terminal residue" evidence="1">
    <location>
        <position position="1"/>
    </location>
</feature>
<gene>
    <name evidence="1" type="ORF">SCALOS_LOCUS10904</name>
</gene>
<dbReference type="Proteomes" id="UP000789860">
    <property type="component" value="Unassembled WGS sequence"/>
</dbReference>
<accession>A0ACA9PJE8</accession>
<dbReference type="EMBL" id="CAJVPM010043558">
    <property type="protein sequence ID" value="CAG8711909.1"/>
    <property type="molecule type" value="Genomic_DNA"/>
</dbReference>
<proteinExistence type="predicted"/>